<evidence type="ECO:0000313" key="2">
    <source>
        <dbReference type="EMBL" id="SVA80095.1"/>
    </source>
</evidence>
<dbReference type="AlphaFoldDB" id="A0A381YSW1"/>
<name>A0A381YSW1_9ZZZZ</name>
<keyword evidence="1" id="KW-1133">Transmembrane helix</keyword>
<gene>
    <name evidence="2" type="ORF">METZ01_LOCUS132949</name>
</gene>
<sequence length="41" mass="4821">MYKTKLTYDEFQDLVSQEGQIIVAYKWILVQLFTLVATLIP</sequence>
<accession>A0A381YSW1</accession>
<organism evidence="2">
    <name type="scientific">marine metagenome</name>
    <dbReference type="NCBI Taxonomy" id="408172"/>
    <lineage>
        <taxon>unclassified sequences</taxon>
        <taxon>metagenomes</taxon>
        <taxon>ecological metagenomes</taxon>
    </lineage>
</organism>
<reference evidence="2" key="1">
    <citation type="submission" date="2018-05" db="EMBL/GenBank/DDBJ databases">
        <authorList>
            <person name="Lanie J.A."/>
            <person name="Ng W.-L."/>
            <person name="Kazmierczak K.M."/>
            <person name="Andrzejewski T.M."/>
            <person name="Davidsen T.M."/>
            <person name="Wayne K.J."/>
            <person name="Tettelin H."/>
            <person name="Glass J.I."/>
            <person name="Rusch D."/>
            <person name="Podicherti R."/>
            <person name="Tsui H.-C.T."/>
            <person name="Winkler M.E."/>
        </authorList>
    </citation>
    <scope>NUCLEOTIDE SEQUENCE</scope>
</reference>
<feature type="transmembrane region" description="Helical" evidence="1">
    <location>
        <begin position="20"/>
        <end position="40"/>
    </location>
</feature>
<protein>
    <submittedName>
        <fullName evidence="2">Uncharacterized protein</fullName>
    </submittedName>
</protein>
<keyword evidence="1" id="KW-0812">Transmembrane</keyword>
<proteinExistence type="predicted"/>
<evidence type="ECO:0000256" key="1">
    <source>
        <dbReference type="SAM" id="Phobius"/>
    </source>
</evidence>
<dbReference type="EMBL" id="UINC01018978">
    <property type="protein sequence ID" value="SVA80095.1"/>
    <property type="molecule type" value="Genomic_DNA"/>
</dbReference>
<keyword evidence="1" id="KW-0472">Membrane</keyword>